<dbReference type="InterPro" id="IPR005225">
    <property type="entry name" value="Small_GTP-bd"/>
</dbReference>
<evidence type="ECO:0000256" key="10">
    <source>
        <dbReference type="ARBA" id="ARBA00023134"/>
    </source>
</evidence>
<dbReference type="Gene3D" id="3.40.50.300">
    <property type="entry name" value="P-loop containing nucleotide triphosphate hydrolases"/>
    <property type="match status" value="1"/>
</dbReference>
<dbReference type="PROSITE" id="PS51711">
    <property type="entry name" value="G_FEOB"/>
    <property type="match status" value="1"/>
</dbReference>
<feature type="transmembrane region" description="Helical" evidence="14">
    <location>
        <begin position="280"/>
        <end position="303"/>
    </location>
</feature>
<keyword evidence="6" id="KW-0547">Nucleotide-binding</keyword>
<dbReference type="PANTHER" id="PTHR43185">
    <property type="entry name" value="FERROUS IRON TRANSPORT PROTEIN B"/>
    <property type="match status" value="1"/>
</dbReference>
<dbReference type="NCBIfam" id="TIGR00231">
    <property type="entry name" value="small_GTP"/>
    <property type="match status" value="1"/>
</dbReference>
<dbReference type="Proteomes" id="UP001321445">
    <property type="component" value="Chromosome"/>
</dbReference>
<dbReference type="InterPro" id="IPR050860">
    <property type="entry name" value="FeoB_GTPase"/>
</dbReference>
<dbReference type="InterPro" id="IPR003373">
    <property type="entry name" value="Fe2_transport_prot-B"/>
</dbReference>
<dbReference type="Pfam" id="PF02421">
    <property type="entry name" value="FeoB_N"/>
    <property type="match status" value="1"/>
</dbReference>
<keyword evidence="7 14" id="KW-1133">Transmembrane helix</keyword>
<keyword evidence="10 14" id="KW-0342">GTP-binding</keyword>
<keyword evidence="5 14" id="KW-0812">Transmembrane</keyword>
<evidence type="ECO:0000313" key="16">
    <source>
        <dbReference type="EMBL" id="BDY13075.1"/>
    </source>
</evidence>
<dbReference type="InterPro" id="IPR011642">
    <property type="entry name" value="Gate_dom"/>
</dbReference>
<dbReference type="PANTHER" id="PTHR43185:SF1">
    <property type="entry name" value="FE(2+) TRANSPORTER FEOB"/>
    <property type="match status" value="1"/>
</dbReference>
<evidence type="ECO:0000256" key="8">
    <source>
        <dbReference type="ARBA" id="ARBA00023004"/>
    </source>
</evidence>
<keyword evidence="17" id="KW-1185">Reference proteome</keyword>
<dbReference type="EMBL" id="AP027370">
    <property type="protein sequence ID" value="BDY13075.1"/>
    <property type="molecule type" value="Genomic_DNA"/>
</dbReference>
<dbReference type="CDD" id="cd01879">
    <property type="entry name" value="FeoB"/>
    <property type="match status" value="1"/>
</dbReference>
<dbReference type="Pfam" id="PF07664">
    <property type="entry name" value="FeoB_C"/>
    <property type="match status" value="1"/>
</dbReference>
<proteinExistence type="inferred from homology"/>
<comment type="subcellular location">
    <subcellularLocation>
        <location evidence="14">Cell inner membrane</location>
        <topology evidence="14">Multi-pass membrane protein</topology>
    </subcellularLocation>
    <subcellularLocation>
        <location evidence="1">Cell membrane</location>
        <topology evidence="1">Multi-pass membrane protein</topology>
    </subcellularLocation>
</comment>
<evidence type="ECO:0000259" key="15">
    <source>
        <dbReference type="PROSITE" id="PS51711"/>
    </source>
</evidence>
<evidence type="ECO:0000313" key="17">
    <source>
        <dbReference type="Proteomes" id="UP001321445"/>
    </source>
</evidence>
<evidence type="ECO:0000256" key="14">
    <source>
        <dbReference type="RuleBase" id="RU362098"/>
    </source>
</evidence>
<gene>
    <name evidence="16" type="primary">feoB-2_3</name>
    <name evidence="16" type="ORF">HCR_13870</name>
</gene>
<evidence type="ECO:0000256" key="3">
    <source>
        <dbReference type="ARBA" id="ARBA00022475"/>
    </source>
</evidence>
<comment type="function">
    <text evidence="14">Probable transporter of a GTP-driven Fe(2+) uptake system.</text>
</comment>
<keyword evidence="2 14" id="KW-0813">Transport</keyword>
<evidence type="ECO:0000256" key="5">
    <source>
        <dbReference type="ARBA" id="ARBA00022692"/>
    </source>
</evidence>
<comment type="similarity">
    <text evidence="14">Belongs to the TRAFAC class TrmE-Era-EngA-EngB-Septin-like GTPase superfamily. FeoB GTPase (TC 9.A.8) family.</text>
</comment>
<dbReference type="InterPro" id="IPR011640">
    <property type="entry name" value="Fe2_transport_prot_B_C"/>
</dbReference>
<dbReference type="Gene3D" id="1.10.287.1770">
    <property type="match status" value="1"/>
</dbReference>
<evidence type="ECO:0000256" key="1">
    <source>
        <dbReference type="ARBA" id="ARBA00004651"/>
    </source>
</evidence>
<dbReference type="SUPFAM" id="SSF52540">
    <property type="entry name" value="P-loop containing nucleoside triphosphate hydrolases"/>
    <property type="match status" value="1"/>
</dbReference>
<keyword evidence="11 14" id="KW-0472">Membrane</keyword>
<keyword evidence="4 14" id="KW-0410">Iron transport</keyword>
<dbReference type="InterPro" id="IPR030389">
    <property type="entry name" value="G_FEOB_dom"/>
</dbReference>
<accession>A0ABM8FMU9</accession>
<evidence type="ECO:0000256" key="2">
    <source>
        <dbReference type="ARBA" id="ARBA00022448"/>
    </source>
</evidence>
<evidence type="ECO:0000256" key="13">
    <source>
        <dbReference type="NCBIfam" id="TIGR00437"/>
    </source>
</evidence>
<evidence type="ECO:0000256" key="6">
    <source>
        <dbReference type="ARBA" id="ARBA00022741"/>
    </source>
</evidence>
<evidence type="ECO:0000256" key="4">
    <source>
        <dbReference type="ARBA" id="ARBA00022496"/>
    </source>
</evidence>
<evidence type="ECO:0000256" key="7">
    <source>
        <dbReference type="ARBA" id="ARBA00022989"/>
    </source>
</evidence>
<keyword evidence="9" id="KW-0406">Ion transport</keyword>
<sequence length="688" mass="76982">MKTIKIALVGQPNVGKSQLINAISGAHLHVGNFAGVTVEYKKVEFTRGDYRIEMIDLPGLYSLETYTPEEEVTKSYLLNESYDLIINVVDANTIARNLNLTLQLCRLGKKMVVAFNMYDEVVKLGGAIYTERFRDITGIAAVNTSAKEKENIDALFTAAIGAYNDLDYRCKLSYDERIEEEAEAIAKILEKENFPLPARFIAIRLLQEDRDIYRMVHDRPIFLEVHEPLQKAMERLKIEFDEENVKDLFADERVALAKGIVHQILKAPKRETLTDRIDNILIHPVLGLPLFLLFMYTIFWLTFEMGSIPMDYIDETFGNISEAVGAILPEGFLSKAIVEGIIPAVGAVVMFLPNILILFFGINILEQTGYMARAAYVMDGILKKFGLQGKSFIPLVSGFGCTVPAYMAARTLKNPKDRLITMLVLGFMSCGARLPVYVLLVGAFFAPEVQANVMFGIYIGGAFLGLVTAKVLRLTLFKGEPEPFVMEMPKYRFPSLKALGLDLWIKTKMYLKKAGTFIAAAAFIIWFLSSYPVDDTAVADFEKKIELAQSDEQKSAVETEMNAYILEHSYLADMGRAIEPVLAPIGFDWKMSVAAISGLAAKEVVVSTLAVLYHTSDEDENLGDVIKANISFAAAISMIIMIMIYSPCLAAMSTFYAEIPQWAWRSFYTVYPNVLAWILAFVSYHILI</sequence>
<feature type="transmembrane region" description="Helical" evidence="14">
    <location>
        <begin position="514"/>
        <end position="533"/>
    </location>
</feature>
<keyword evidence="8 14" id="KW-0408">Iron</keyword>
<keyword evidence="3" id="KW-1003">Cell membrane</keyword>
<feature type="transmembrane region" description="Helical" evidence="14">
    <location>
        <begin position="341"/>
        <end position="365"/>
    </location>
</feature>
<dbReference type="InterPro" id="IPR041069">
    <property type="entry name" value="FeoB_Cyto"/>
</dbReference>
<name>A0ABM8FMU9_9BACT</name>
<feature type="transmembrane region" description="Helical" evidence="14">
    <location>
        <begin position="668"/>
        <end position="687"/>
    </location>
</feature>
<evidence type="ECO:0000256" key="11">
    <source>
        <dbReference type="ARBA" id="ARBA00023136"/>
    </source>
</evidence>
<dbReference type="Pfam" id="PF17910">
    <property type="entry name" value="FeoB_Cyto"/>
    <property type="match status" value="1"/>
</dbReference>
<feature type="domain" description="FeoB-type G" evidence="15">
    <location>
        <begin position="3"/>
        <end position="165"/>
    </location>
</feature>
<dbReference type="InterPro" id="IPR027417">
    <property type="entry name" value="P-loop_NTPase"/>
</dbReference>
<dbReference type="RefSeq" id="WP_286336049.1">
    <property type="nucleotide sequence ID" value="NZ_AP027370.1"/>
</dbReference>
<evidence type="ECO:0000256" key="9">
    <source>
        <dbReference type="ARBA" id="ARBA00023065"/>
    </source>
</evidence>
<feature type="transmembrane region" description="Helical" evidence="14">
    <location>
        <begin position="419"/>
        <end position="445"/>
    </location>
</feature>
<comment type="caution">
    <text evidence="14">Lacks conserved residue(s) required for the propagation of feature annotation.</text>
</comment>
<protein>
    <recommendedName>
        <fullName evidence="12 13">Ferrous iron transport protein B</fullName>
    </recommendedName>
</protein>
<dbReference type="Pfam" id="PF07670">
    <property type="entry name" value="Gate"/>
    <property type="match status" value="2"/>
</dbReference>
<evidence type="ECO:0000256" key="12">
    <source>
        <dbReference type="ARBA" id="ARBA00031200"/>
    </source>
</evidence>
<reference evidence="16 17" key="1">
    <citation type="submission" date="2023-03" db="EMBL/GenBank/DDBJ databases">
        <title>Description of Hydrogenimonas sp. ISO32.</title>
        <authorList>
            <person name="Mino S."/>
            <person name="Fukazawa S."/>
            <person name="Sawabe T."/>
        </authorList>
    </citation>
    <scope>NUCLEOTIDE SEQUENCE [LARGE SCALE GENOMIC DNA]</scope>
    <source>
        <strain evidence="16 17">ISO32</strain>
    </source>
</reference>
<feature type="transmembrane region" description="Helical" evidence="14">
    <location>
        <begin position="630"/>
        <end position="656"/>
    </location>
</feature>
<dbReference type="NCBIfam" id="TIGR00437">
    <property type="entry name" value="feoB"/>
    <property type="match status" value="1"/>
</dbReference>
<organism evidence="16 17">
    <name type="scientific">Hydrogenimonas cancrithermarum</name>
    <dbReference type="NCBI Taxonomy" id="2993563"/>
    <lineage>
        <taxon>Bacteria</taxon>
        <taxon>Pseudomonadati</taxon>
        <taxon>Campylobacterota</taxon>
        <taxon>Epsilonproteobacteria</taxon>
        <taxon>Campylobacterales</taxon>
        <taxon>Hydrogenimonadaceae</taxon>
        <taxon>Hydrogenimonas</taxon>
    </lineage>
</organism>
<feature type="transmembrane region" description="Helical" evidence="14">
    <location>
        <begin position="451"/>
        <end position="472"/>
    </location>
</feature>